<dbReference type="Proteomes" id="UP000023152">
    <property type="component" value="Unassembled WGS sequence"/>
</dbReference>
<dbReference type="AlphaFoldDB" id="X6NGP9"/>
<keyword evidence="2" id="KW-1185">Reference proteome</keyword>
<name>X6NGP9_RETFI</name>
<gene>
    <name evidence="1" type="ORF">RFI_12618</name>
</gene>
<protein>
    <submittedName>
        <fullName evidence="1">Uncharacterized protein</fullName>
    </submittedName>
</protein>
<dbReference type="EMBL" id="ASPP01009154">
    <property type="protein sequence ID" value="ETO24537.1"/>
    <property type="molecule type" value="Genomic_DNA"/>
</dbReference>
<comment type="caution">
    <text evidence="1">The sequence shown here is derived from an EMBL/GenBank/DDBJ whole genome shotgun (WGS) entry which is preliminary data.</text>
</comment>
<evidence type="ECO:0000313" key="1">
    <source>
        <dbReference type="EMBL" id="ETO24537.1"/>
    </source>
</evidence>
<accession>X6NGP9</accession>
<proteinExistence type="predicted"/>
<reference evidence="1 2" key="1">
    <citation type="journal article" date="2013" name="Curr. Biol.">
        <title>The Genome of the Foraminiferan Reticulomyxa filosa.</title>
        <authorList>
            <person name="Glockner G."/>
            <person name="Hulsmann N."/>
            <person name="Schleicher M."/>
            <person name="Noegel A.A."/>
            <person name="Eichinger L."/>
            <person name="Gallinger C."/>
            <person name="Pawlowski J."/>
            <person name="Sierra R."/>
            <person name="Euteneuer U."/>
            <person name="Pillet L."/>
            <person name="Moustafa A."/>
            <person name="Platzer M."/>
            <person name="Groth M."/>
            <person name="Szafranski K."/>
            <person name="Schliwa M."/>
        </authorList>
    </citation>
    <scope>NUCLEOTIDE SEQUENCE [LARGE SCALE GENOMIC DNA]</scope>
</reference>
<organism evidence="1 2">
    <name type="scientific">Reticulomyxa filosa</name>
    <dbReference type="NCBI Taxonomy" id="46433"/>
    <lineage>
        <taxon>Eukaryota</taxon>
        <taxon>Sar</taxon>
        <taxon>Rhizaria</taxon>
        <taxon>Retaria</taxon>
        <taxon>Foraminifera</taxon>
        <taxon>Monothalamids</taxon>
        <taxon>Reticulomyxidae</taxon>
        <taxon>Reticulomyxa</taxon>
    </lineage>
</organism>
<sequence>MNDTMYHLNESPDDTQTLEWDSERRTTKELRDQLLPLVLCDALSYSISMLETKFRSYTKQKVKDKLPRALQLNNTVTSNLWRLFTIDYLQRKFGVRSNDNDSNDQKWFSVNFFSQKKKKKKGVTCDFSL</sequence>
<evidence type="ECO:0000313" key="2">
    <source>
        <dbReference type="Proteomes" id="UP000023152"/>
    </source>
</evidence>